<keyword evidence="1 2" id="KW-0963">Cytoplasm</keyword>
<feature type="compositionally biased region" description="Low complexity" evidence="3">
    <location>
        <begin position="1034"/>
        <end position="1043"/>
    </location>
</feature>
<dbReference type="InterPro" id="IPR011990">
    <property type="entry name" value="TPR-like_helical_dom_sf"/>
</dbReference>
<keyword evidence="5" id="KW-0648">Protein biosynthesis</keyword>
<dbReference type="GO" id="GO:0048312">
    <property type="term" value="P:intracellular distribution of mitochondria"/>
    <property type="evidence" value="ECO:0007669"/>
    <property type="project" value="TreeGrafter"/>
</dbReference>
<evidence type="ECO:0000259" key="4">
    <source>
        <dbReference type="PROSITE" id="PS51823"/>
    </source>
</evidence>
<dbReference type="VEuPathDB" id="FungiDB:Malapachy_0064"/>
<comment type="caution">
    <text evidence="5">The sequence shown here is derived from an EMBL/GenBank/DDBJ whole genome shotgun (WGS) entry which is preliminary data.</text>
</comment>
<dbReference type="SUPFAM" id="SSF103107">
    <property type="entry name" value="Hypothetical protein c14orf129, hspc210"/>
    <property type="match status" value="1"/>
</dbReference>
<reference evidence="5 6" key="1">
    <citation type="submission" date="2015-07" db="EMBL/GenBank/DDBJ databases">
        <title>Draft Genome Sequence of Malassezia furfur CBS1878 and Malassezia pachydermatis CBS1879.</title>
        <authorList>
            <person name="Triana S."/>
            <person name="Ohm R."/>
            <person name="Gonzalez A."/>
            <person name="DeCock H."/>
            <person name="Restrepo S."/>
            <person name="Celis A."/>
        </authorList>
    </citation>
    <scope>NUCLEOTIDE SEQUENCE [LARGE SCALE GENOMIC DNA]</scope>
    <source>
        <strain evidence="5 6">CBS 1879</strain>
    </source>
</reference>
<dbReference type="InterPro" id="IPR027523">
    <property type="entry name" value="CLU_prot"/>
</dbReference>
<dbReference type="RefSeq" id="XP_017991193.1">
    <property type="nucleotide sequence ID" value="XM_018134597.1"/>
</dbReference>
<dbReference type="Pfam" id="PF13424">
    <property type="entry name" value="TPR_12"/>
    <property type="match status" value="1"/>
</dbReference>
<keyword evidence="6" id="KW-1185">Reference proteome</keyword>
<dbReference type="EMBL" id="LGAV01000006">
    <property type="protein sequence ID" value="KOS13561.1"/>
    <property type="molecule type" value="Genomic_DNA"/>
</dbReference>
<evidence type="ECO:0000256" key="1">
    <source>
        <dbReference type="ARBA" id="ARBA00022490"/>
    </source>
</evidence>
<feature type="region of interest" description="Disordered" evidence="3">
    <location>
        <begin position="1022"/>
        <end position="1053"/>
    </location>
</feature>
<dbReference type="STRING" id="77020.A0A0M8MTZ5"/>
<feature type="compositionally biased region" description="Basic residues" evidence="3">
    <location>
        <begin position="1295"/>
        <end position="1306"/>
    </location>
</feature>
<dbReference type="InterPro" id="IPR025697">
    <property type="entry name" value="CLU_dom"/>
</dbReference>
<dbReference type="Pfam" id="PF13374">
    <property type="entry name" value="TPR_10"/>
    <property type="match status" value="1"/>
</dbReference>
<evidence type="ECO:0000256" key="3">
    <source>
        <dbReference type="SAM" id="MobiDB-lite"/>
    </source>
</evidence>
<feature type="compositionally biased region" description="Basic and acidic residues" evidence="3">
    <location>
        <begin position="1022"/>
        <end position="1033"/>
    </location>
</feature>
<comment type="subunit">
    <text evidence="2">May associate with the eukaryotic translation initiation factor 3 (eIF-3) complex.</text>
</comment>
<dbReference type="PANTHER" id="PTHR12601:SF6">
    <property type="entry name" value="CLUSTERED MITOCHONDRIA PROTEIN HOMOLOG"/>
    <property type="match status" value="1"/>
</dbReference>
<dbReference type="Pfam" id="PF12807">
    <property type="entry name" value="eIF3_p135"/>
    <property type="match status" value="1"/>
</dbReference>
<dbReference type="CDD" id="cd15466">
    <property type="entry name" value="CLU-central"/>
    <property type="match status" value="1"/>
</dbReference>
<keyword evidence="5" id="KW-0396">Initiation factor</keyword>
<dbReference type="Pfam" id="PF13236">
    <property type="entry name" value="CLU"/>
    <property type="match status" value="1"/>
</dbReference>
<comment type="subcellular location">
    <subcellularLocation>
        <location evidence="2">Cytoplasm</location>
    </subcellularLocation>
</comment>
<dbReference type="GeneID" id="28726472"/>
<dbReference type="OrthoDB" id="771227at2759"/>
<dbReference type="GO" id="GO:0003743">
    <property type="term" value="F:translation initiation factor activity"/>
    <property type="evidence" value="ECO:0007669"/>
    <property type="project" value="UniProtKB-KW"/>
</dbReference>
<evidence type="ECO:0000256" key="2">
    <source>
        <dbReference type="HAMAP-Rule" id="MF_03013"/>
    </source>
</evidence>
<keyword evidence="2" id="KW-0694">RNA-binding</keyword>
<dbReference type="GO" id="GO:0003729">
    <property type="term" value="F:mRNA binding"/>
    <property type="evidence" value="ECO:0007669"/>
    <property type="project" value="TreeGrafter"/>
</dbReference>
<dbReference type="SUPFAM" id="SSF48452">
    <property type="entry name" value="TPR-like"/>
    <property type="match status" value="1"/>
</dbReference>
<gene>
    <name evidence="2" type="primary">CLU1</name>
    <name evidence="2" type="synonym">TIF31</name>
    <name evidence="5" type="ORF">Malapachy_0064</name>
</gene>
<dbReference type="InterPro" id="IPR033646">
    <property type="entry name" value="CLU-central"/>
</dbReference>
<evidence type="ECO:0000313" key="5">
    <source>
        <dbReference type="EMBL" id="KOS13561.1"/>
    </source>
</evidence>
<comment type="similarity">
    <text evidence="2">Belongs to the CLU family.</text>
</comment>
<protein>
    <recommendedName>
        <fullName evidence="2">Clustered mitochondria protein homolog</fullName>
    </recommendedName>
    <alternativeName>
        <fullName evidence="2">Protein TIF31 homolog</fullName>
    </alternativeName>
</protein>
<evidence type="ECO:0000313" key="6">
    <source>
        <dbReference type="Proteomes" id="UP000037751"/>
    </source>
</evidence>
<feature type="region of interest" description="Disordered" evidence="3">
    <location>
        <begin position="889"/>
        <end position="925"/>
    </location>
</feature>
<dbReference type="InterPro" id="IPR028275">
    <property type="entry name" value="CLU_N"/>
</dbReference>
<sequence length="1306" mass="142858">MAETGSEPEATFELELLLPPRPLLPKNVVSLGLPETPSPLKVAVTPQETLNDLRTTLNDSPEGYWLGAFSFRRPSSHSQSGEVVNEWLELREVFEGVPPTQRVLQVSHEPFNSAEVRLHIQRLRDLLSGTSTDPTALSIDAGVSVHDAVCHAEEWAEETRTTPPTKPTWSGWPADTTSQLLPASMHRHRVLPKCVRGMSLSAWNPPPKPMALQGHLLYLQIDTLEGEILHVTACENGFFINGSSSQRFQPQPHPTKKIESASLFDLLCAASPLFLQNFARLFNDPVSTRDYFSALPVMNSLPAVPWLARVPKHDTDPMRLQSAFLLTGALTADSIDASRDWNEELQSSRELPRSTLAERLLRDRVLNRLQAEFALAAARAVPRVAAGEVAPMNPADAPQAHMYLFNNLFVTRGIDSVDMYEFLGGDAAAHAAVGKDAQGVRIFSALDTEGLHALGTVVVDWLGERWVVQTVLPGLFRQVAAEAEAAAAAAEQGTPEAEAHADAAASSTHVAYGGVEGPDTIHVDPTFHERLQSVAKRLHLAEHAVSDAQGTSHQLALSVDCKGLRGTDGRMYVLDLSRLAPVDVAWLEQDMKAPVLEGKEAASYPHHMALLRPELIEAYWDSRLREFARAKLAHQREEGGETPARIDVADFDLSFNPDAFVEYKSGSSKVVTPVCDESEAAVAAVRAASTYLREEVLVRLVSEVAAGLASAVDSVALTQQMHARGINMRYLGHLAHLSQSSERHRLDETVVSKLGSGHEALLTAFRRVVIQEMIVRAAKHRLRSYLRGLPMSAVSACVAHFFNCLFGTAKNASPEPVVPSPALGRASASYDWLSLTPAQLQQDLQADVRDRFRFELPADSLTTELRKPQALRALCWKMGVQLELRDYEFEPTPEPTPAPASSSSHAPASKGKKGKKSAAPVEPPRATTFVPSDVLCLAPVVKTATPKSSLVEEAFEAGRLSFSRGDRELGTELLLEGIGFHEQVYGLVHPETAKCYSLFASLVHHYVVEFARETAEKAAKAKAKAEQAEKAEQGEQAESAEATESNDEEKEAPLPPIVAETFTIDNALRFQRQAVTVSERTQGLDHPDTMVQYINLAVLERSAGHFDVALRYQERIMQLWQLLYGRDHPDVVHTLSSIALLLQSRHDFDTSLKAYQASYDLALQLFGSDSIYTGNMAHELSQAHTLSGDLKSAIHVEKDAARVFKACLGDEDPLTKESEAFLSGLAASAVRMAKVEEAARHQHVRELVAASQAPRTQTTTAASRTVHANPALADRSLDDLVQYIQGAPGTGTSRAARKRAARHRRT</sequence>
<feature type="compositionally biased region" description="Low complexity" evidence="3">
    <location>
        <begin position="899"/>
        <end position="909"/>
    </location>
</feature>
<organism evidence="5 6">
    <name type="scientific">Malassezia pachydermatis</name>
    <dbReference type="NCBI Taxonomy" id="77020"/>
    <lineage>
        <taxon>Eukaryota</taxon>
        <taxon>Fungi</taxon>
        <taxon>Dikarya</taxon>
        <taxon>Basidiomycota</taxon>
        <taxon>Ustilaginomycotina</taxon>
        <taxon>Malasseziomycetes</taxon>
        <taxon>Malasseziales</taxon>
        <taxon>Malasseziaceae</taxon>
        <taxon>Malassezia</taxon>
    </lineage>
</organism>
<feature type="region of interest" description="Disordered" evidence="3">
    <location>
        <begin position="1250"/>
        <end position="1270"/>
    </location>
</feature>
<dbReference type="PROSITE" id="PS51823">
    <property type="entry name" value="CLU"/>
    <property type="match status" value="1"/>
</dbReference>
<dbReference type="HAMAP" id="MF_03013">
    <property type="entry name" value="CLU"/>
    <property type="match status" value="1"/>
</dbReference>
<proteinExistence type="inferred from homology"/>
<dbReference type="GO" id="GO:0007005">
    <property type="term" value="P:mitochondrion organization"/>
    <property type="evidence" value="ECO:0007669"/>
    <property type="project" value="UniProtKB-UniRule"/>
</dbReference>
<dbReference type="InterPro" id="IPR023231">
    <property type="entry name" value="GSKIP_dom_sf"/>
</dbReference>
<name>A0A0M8MTZ5_9BASI</name>
<dbReference type="Pfam" id="PF15044">
    <property type="entry name" value="CLU_N"/>
    <property type="match status" value="1"/>
</dbReference>
<dbReference type="Proteomes" id="UP000037751">
    <property type="component" value="Unassembled WGS sequence"/>
</dbReference>
<accession>A0A0M8MTZ5</accession>
<dbReference type="PANTHER" id="PTHR12601">
    <property type="entry name" value="EUKARYOTIC TRANSLATION INITIATION FACTOR 3 SUBUNIT EIF-3"/>
    <property type="match status" value="1"/>
</dbReference>
<feature type="compositionally biased region" description="Polar residues" evidence="3">
    <location>
        <begin position="1253"/>
        <end position="1263"/>
    </location>
</feature>
<dbReference type="Gene3D" id="1.25.40.10">
    <property type="entry name" value="Tetratricopeptide repeat domain"/>
    <property type="match status" value="1"/>
</dbReference>
<feature type="region of interest" description="Disordered" evidence="3">
    <location>
        <begin position="1285"/>
        <end position="1306"/>
    </location>
</feature>
<feature type="domain" description="Clu" evidence="4">
    <location>
        <begin position="311"/>
        <end position="587"/>
    </location>
</feature>
<dbReference type="GO" id="GO:0005737">
    <property type="term" value="C:cytoplasm"/>
    <property type="evidence" value="ECO:0007669"/>
    <property type="project" value="UniProtKB-SubCell"/>
</dbReference>
<comment type="function">
    <text evidence="2">mRNA-binding protein involved in proper cytoplasmic distribution of mitochondria.</text>
</comment>